<accession>A0A9P9WFP0</accession>
<evidence type="ECO:0000313" key="2">
    <source>
        <dbReference type="Proteomes" id="UP000829685"/>
    </source>
</evidence>
<gene>
    <name evidence="1" type="ORF">JX265_009796</name>
</gene>
<protein>
    <recommendedName>
        <fullName evidence="3">F-box domain-containing protein</fullName>
    </recommendedName>
</protein>
<dbReference type="InterPro" id="IPR038883">
    <property type="entry name" value="AN11006-like"/>
</dbReference>
<dbReference type="Proteomes" id="UP000829685">
    <property type="component" value="Unassembled WGS sequence"/>
</dbReference>
<proteinExistence type="predicted"/>
<dbReference type="EMBL" id="JAFIMR010000030">
    <property type="protein sequence ID" value="KAI1861177.1"/>
    <property type="molecule type" value="Genomic_DNA"/>
</dbReference>
<sequence length="335" mass="37850">MSATNVNAQGGSPLFTKLPQELRNAIYASFFSSTRLTHGRKYKISCDDNCFARPSANSLALLRTCRRASSEIGSTWVGQVLFYFLDIHTMMAKLTTAPHSMLSQIRLLRVDQTWVPYYIPQAENLFLRSFLDLLPGLSLQLLIVKGDAILRSWLAIEDLMEHGSGWTELNVHFPTSVLSPLYRNHSRHGYIFRTIPAELQQDPETSESTSSSLTVELFRSKRTGSSGAVFNEDLREPASVTFDCSQYSGRVSSPGDRFIHRKELLLAVRRPRGVDSTVEQRVVSREMVRVHKLGSGNPDWKKNRHGSGGTVGRADSYYEQVQDQYDNVHEFRGPF</sequence>
<dbReference type="AlphaFoldDB" id="A0A9P9WFP0"/>
<keyword evidence="2" id="KW-1185">Reference proteome</keyword>
<organism evidence="1 2">
    <name type="scientific">Neoarthrinium moseri</name>
    <dbReference type="NCBI Taxonomy" id="1658444"/>
    <lineage>
        <taxon>Eukaryota</taxon>
        <taxon>Fungi</taxon>
        <taxon>Dikarya</taxon>
        <taxon>Ascomycota</taxon>
        <taxon>Pezizomycotina</taxon>
        <taxon>Sordariomycetes</taxon>
        <taxon>Xylariomycetidae</taxon>
        <taxon>Amphisphaeriales</taxon>
        <taxon>Apiosporaceae</taxon>
        <taxon>Neoarthrinium</taxon>
    </lineage>
</organism>
<dbReference type="PANTHER" id="PTHR42085">
    <property type="entry name" value="F-BOX DOMAIN-CONTAINING PROTEIN"/>
    <property type="match status" value="1"/>
</dbReference>
<reference evidence="1" key="1">
    <citation type="submission" date="2021-03" db="EMBL/GenBank/DDBJ databases">
        <title>Revisited historic fungal species revealed as producer of novel bioactive compounds through whole genome sequencing and comparative genomics.</title>
        <authorList>
            <person name="Vignolle G.A."/>
            <person name="Hochenegger N."/>
            <person name="Mach R.L."/>
            <person name="Mach-Aigner A.R."/>
            <person name="Javad Rahimi M."/>
            <person name="Salim K.A."/>
            <person name="Chan C.M."/>
            <person name="Lim L.B.L."/>
            <person name="Cai F."/>
            <person name="Druzhinina I.S."/>
            <person name="U'Ren J.M."/>
            <person name="Derntl C."/>
        </authorList>
    </citation>
    <scope>NUCLEOTIDE SEQUENCE</scope>
    <source>
        <strain evidence="1">TUCIM 5799</strain>
    </source>
</reference>
<evidence type="ECO:0008006" key="3">
    <source>
        <dbReference type="Google" id="ProtNLM"/>
    </source>
</evidence>
<dbReference type="PANTHER" id="PTHR42085:SF1">
    <property type="entry name" value="F-BOX DOMAIN-CONTAINING PROTEIN"/>
    <property type="match status" value="1"/>
</dbReference>
<name>A0A9P9WFP0_9PEZI</name>
<comment type="caution">
    <text evidence="1">The sequence shown here is derived from an EMBL/GenBank/DDBJ whole genome shotgun (WGS) entry which is preliminary data.</text>
</comment>
<evidence type="ECO:0000313" key="1">
    <source>
        <dbReference type="EMBL" id="KAI1861177.1"/>
    </source>
</evidence>